<feature type="region of interest" description="Disordered" evidence="1">
    <location>
        <begin position="1"/>
        <end position="74"/>
    </location>
</feature>
<proteinExistence type="predicted"/>
<keyword evidence="3" id="KW-1185">Reference proteome</keyword>
<protein>
    <submittedName>
        <fullName evidence="2">Uncharacterized protein</fullName>
    </submittedName>
</protein>
<feature type="compositionally biased region" description="Pro residues" evidence="1">
    <location>
        <begin position="1"/>
        <end position="11"/>
    </location>
</feature>
<sequence>MSTPNDPPTTGPPLAKDYTGQLHLGSHCGGWRLQPSRRNYPPGSLRRKTNSQTRGSRLAPDDLVLRPSRRLEAR</sequence>
<organism evidence="2 3">
    <name type="scientific">Sphagnum jensenii</name>
    <dbReference type="NCBI Taxonomy" id="128206"/>
    <lineage>
        <taxon>Eukaryota</taxon>
        <taxon>Viridiplantae</taxon>
        <taxon>Streptophyta</taxon>
        <taxon>Embryophyta</taxon>
        <taxon>Bryophyta</taxon>
        <taxon>Sphagnophytina</taxon>
        <taxon>Sphagnopsida</taxon>
        <taxon>Sphagnales</taxon>
        <taxon>Sphagnaceae</taxon>
        <taxon>Sphagnum</taxon>
    </lineage>
</organism>
<dbReference type="Proteomes" id="UP001497444">
    <property type="component" value="Chromosome 8"/>
</dbReference>
<feature type="compositionally biased region" description="Basic and acidic residues" evidence="1">
    <location>
        <begin position="59"/>
        <end position="74"/>
    </location>
</feature>
<evidence type="ECO:0000313" key="2">
    <source>
        <dbReference type="EMBL" id="CAK9276883.1"/>
    </source>
</evidence>
<evidence type="ECO:0000256" key="1">
    <source>
        <dbReference type="SAM" id="MobiDB-lite"/>
    </source>
</evidence>
<dbReference type="EMBL" id="OZ020103">
    <property type="protein sequence ID" value="CAK9276883.1"/>
    <property type="molecule type" value="Genomic_DNA"/>
</dbReference>
<name>A0ABP0XGQ1_9BRYO</name>
<accession>A0ABP0XGQ1</accession>
<evidence type="ECO:0000313" key="3">
    <source>
        <dbReference type="Proteomes" id="UP001497444"/>
    </source>
</evidence>
<gene>
    <name evidence="2" type="ORF">CSSPJE1EN1_LOCUS22361</name>
</gene>
<reference evidence="2" key="1">
    <citation type="submission" date="2024-02" db="EMBL/GenBank/DDBJ databases">
        <authorList>
            <consortium name="ELIXIR-Norway"/>
            <consortium name="Elixir Norway"/>
        </authorList>
    </citation>
    <scope>NUCLEOTIDE SEQUENCE</scope>
</reference>